<dbReference type="EMBL" id="JJRY01000017">
    <property type="protein sequence ID" value="KEF37177.1"/>
    <property type="molecule type" value="Genomic_DNA"/>
</dbReference>
<accession>A0A072NIV4</accession>
<dbReference type="PATRIC" id="fig|1348973.3.peg.3471"/>
<evidence type="ECO:0000313" key="2">
    <source>
        <dbReference type="EMBL" id="KEF37177.1"/>
    </source>
</evidence>
<name>A0A072NIV4_SCHAZ</name>
<organism evidence="2 3">
    <name type="scientific">Schinkia azotoformans MEV2011</name>
    <dbReference type="NCBI Taxonomy" id="1348973"/>
    <lineage>
        <taxon>Bacteria</taxon>
        <taxon>Bacillati</taxon>
        <taxon>Bacillota</taxon>
        <taxon>Bacilli</taxon>
        <taxon>Bacillales</taxon>
        <taxon>Bacillaceae</taxon>
        <taxon>Calidifontibacillus/Schinkia group</taxon>
        <taxon>Schinkia</taxon>
    </lineage>
</organism>
<reference evidence="2 3" key="1">
    <citation type="submission" date="2014-04" db="EMBL/GenBank/DDBJ databases">
        <title>Draft genome sequence of Bacillus azotoformans MEV2011, a (co-) denitrifying strain unable to grow in the presence of oxygen.</title>
        <authorList>
            <person name="Nielsen M."/>
            <person name="Schreiber L."/>
            <person name="Finster K."/>
            <person name="Schramm A."/>
        </authorList>
    </citation>
    <scope>NUCLEOTIDE SEQUENCE [LARGE SCALE GENOMIC DNA]</scope>
    <source>
        <strain evidence="2 3">MEV2011</strain>
    </source>
</reference>
<dbReference type="NCBIfam" id="NF037970">
    <property type="entry name" value="vanZ_1"/>
    <property type="match status" value="1"/>
</dbReference>
<keyword evidence="1" id="KW-1133">Transmembrane helix</keyword>
<dbReference type="AlphaFoldDB" id="A0A072NIV4"/>
<keyword evidence="1" id="KW-0472">Membrane</keyword>
<sequence>MLEFNTRVLFGADKIAHFSTYAVIALCIGIVLISVTSRTHRLRGLAFIWFILVLIGVVEEYRQFLLPDRTAELWDAVANILGVSTGMVLPLLFSINKEALPVARYFVIFFIILFPLFLGLAEINERHIIVDPGEINHVDSGSGHGGSRGVRPFVPVGHEDGVFIPVNGADTSNMGH</sequence>
<feature type="transmembrane region" description="Helical" evidence="1">
    <location>
        <begin position="15"/>
        <end position="33"/>
    </location>
</feature>
<comment type="caution">
    <text evidence="2">The sequence shown here is derived from an EMBL/GenBank/DDBJ whole genome shotgun (WGS) entry which is preliminary data.</text>
</comment>
<evidence type="ECO:0000313" key="3">
    <source>
        <dbReference type="Proteomes" id="UP000027936"/>
    </source>
</evidence>
<feature type="transmembrane region" description="Helical" evidence="1">
    <location>
        <begin position="45"/>
        <end position="64"/>
    </location>
</feature>
<protein>
    <submittedName>
        <fullName evidence="2">Putative integral membrane protein</fullName>
    </submittedName>
</protein>
<dbReference type="Proteomes" id="UP000027936">
    <property type="component" value="Unassembled WGS sequence"/>
</dbReference>
<feature type="transmembrane region" description="Helical" evidence="1">
    <location>
        <begin position="76"/>
        <end position="95"/>
    </location>
</feature>
<feature type="transmembrane region" description="Helical" evidence="1">
    <location>
        <begin position="102"/>
        <end position="121"/>
    </location>
</feature>
<keyword evidence="1" id="KW-0812">Transmembrane</keyword>
<proteinExistence type="predicted"/>
<dbReference type="RefSeq" id="WP_035197189.1">
    <property type="nucleotide sequence ID" value="NZ_JJRY01000017.1"/>
</dbReference>
<gene>
    <name evidence="2" type="ORF">M670_03599</name>
</gene>
<evidence type="ECO:0000256" key="1">
    <source>
        <dbReference type="SAM" id="Phobius"/>
    </source>
</evidence>
<dbReference type="OrthoDB" id="2969788at2"/>